<evidence type="ECO:0000313" key="1">
    <source>
        <dbReference type="EMBL" id="MPN28480.1"/>
    </source>
</evidence>
<name>A0A645GQH6_9ZZZZ</name>
<reference evidence="1" key="1">
    <citation type="submission" date="2019-08" db="EMBL/GenBank/DDBJ databases">
        <authorList>
            <person name="Kucharzyk K."/>
            <person name="Murdoch R.W."/>
            <person name="Higgins S."/>
            <person name="Loffler F."/>
        </authorList>
    </citation>
    <scope>NUCLEOTIDE SEQUENCE</scope>
</reference>
<sequence length="138" mass="15630">MHLDPRWLDAAIEADHQELACRMARPGNPKLVDYLLKKLNPKTEYQQGIIEALARCQYPKITDVFIDLVQNKTKKAPALTYDIMTLMDTARVLPVADLPRLDAFAAKLDEKFMDRFLEALAPLRAAAPQPEPSPEETE</sequence>
<proteinExistence type="predicted"/>
<accession>A0A645GQH6</accession>
<organism evidence="1">
    <name type="scientific">bioreactor metagenome</name>
    <dbReference type="NCBI Taxonomy" id="1076179"/>
    <lineage>
        <taxon>unclassified sequences</taxon>
        <taxon>metagenomes</taxon>
        <taxon>ecological metagenomes</taxon>
    </lineage>
</organism>
<dbReference type="AlphaFoldDB" id="A0A645GQH6"/>
<comment type="caution">
    <text evidence="1">The sequence shown here is derived from an EMBL/GenBank/DDBJ whole genome shotgun (WGS) entry which is preliminary data.</text>
</comment>
<gene>
    <name evidence="1" type="ORF">SDC9_175922</name>
</gene>
<dbReference type="EMBL" id="VSSQ01078794">
    <property type="protein sequence ID" value="MPN28480.1"/>
    <property type="molecule type" value="Genomic_DNA"/>
</dbReference>
<protein>
    <submittedName>
        <fullName evidence="1">Uncharacterized protein</fullName>
    </submittedName>
</protein>